<comment type="caution">
    <text evidence="1">The sequence shown here is derived from an EMBL/GenBank/DDBJ whole genome shotgun (WGS) entry which is preliminary data.</text>
</comment>
<protein>
    <submittedName>
        <fullName evidence="1">SRPBCC family protein</fullName>
    </submittedName>
</protein>
<sequence length="134" mass="14833">MREIERSRFVPSTPRELEGLLDPARIVKLEGSFSVEATIESDEGTLVTVSGPGLTFTLRFEPIDRGFYYTQAGEAGPFESMETWLTAAPENEGSRVSVRSSVSIAVPLPFSDRLAAWKRRGELDRLLDRIAAEA</sequence>
<organism evidence="1 2">
    <name type="scientific">Natronomonas aquatica</name>
    <dbReference type="NCBI Taxonomy" id="2841590"/>
    <lineage>
        <taxon>Archaea</taxon>
        <taxon>Methanobacteriati</taxon>
        <taxon>Methanobacteriota</taxon>
        <taxon>Stenosarchaea group</taxon>
        <taxon>Halobacteria</taxon>
        <taxon>Halobacteriales</taxon>
        <taxon>Natronomonadaceae</taxon>
        <taxon>Natronomonas</taxon>
    </lineage>
</organism>
<dbReference type="AlphaFoldDB" id="A0A9R1CU43"/>
<dbReference type="SUPFAM" id="SSF55961">
    <property type="entry name" value="Bet v1-like"/>
    <property type="match status" value="1"/>
</dbReference>
<dbReference type="EMBL" id="JAHLKM010000016">
    <property type="protein sequence ID" value="MCQ4334050.1"/>
    <property type="molecule type" value="Genomic_DNA"/>
</dbReference>
<gene>
    <name evidence="1" type="ORF">KM295_11285</name>
</gene>
<name>A0A9R1CU43_9EURY</name>
<evidence type="ECO:0000313" key="2">
    <source>
        <dbReference type="Proteomes" id="UP001139494"/>
    </source>
</evidence>
<proteinExistence type="predicted"/>
<dbReference type="RefSeq" id="WP_256030084.1">
    <property type="nucleotide sequence ID" value="NZ_JAHLKM010000016.1"/>
</dbReference>
<keyword evidence="2" id="KW-1185">Reference proteome</keyword>
<dbReference type="Proteomes" id="UP001139494">
    <property type="component" value="Unassembled WGS sequence"/>
</dbReference>
<evidence type="ECO:0000313" key="1">
    <source>
        <dbReference type="EMBL" id="MCQ4334050.1"/>
    </source>
</evidence>
<accession>A0A9R1CU43</accession>
<reference evidence="1" key="1">
    <citation type="journal article" date="2023" name="Front. Microbiol.">
        <title>Genomic-based phylogenetic and metabolic analyses of the genus Natronomonas, and description of Natronomonas aquatica sp. nov.</title>
        <authorList>
            <person name="Garcia-Roldan A."/>
            <person name="Duran-Viseras A."/>
            <person name="de la Haba R.R."/>
            <person name="Corral P."/>
            <person name="Sanchez-Porro C."/>
            <person name="Ventosa A."/>
        </authorList>
    </citation>
    <scope>NUCLEOTIDE SEQUENCE</scope>
    <source>
        <strain evidence="1">F2-12</strain>
    </source>
</reference>